<dbReference type="PANTHER" id="PTHR25462">
    <property type="entry name" value="BONUS, ISOFORM C-RELATED"/>
    <property type="match status" value="1"/>
</dbReference>
<feature type="domain" description="B box-type" evidence="7">
    <location>
        <begin position="179"/>
        <end position="213"/>
    </location>
</feature>
<dbReference type="SMART" id="SM00184">
    <property type="entry name" value="RING"/>
    <property type="match status" value="1"/>
</dbReference>
<evidence type="ECO:0000313" key="9">
    <source>
        <dbReference type="Proteomes" id="UP001186944"/>
    </source>
</evidence>
<sequence>MAQSVTADEAKQDDSLDNSGDSGIRRDLTTCSICFETFKRPKYLPCLHSYCESCLQSYIDSTKLKVKEDSGIVCPLCRLFVKLPGGCEWNEWAYSLPMNHLLASVIDADTTKKSKICKACARENESKSAICATAWCMDCAEGFCELCERQHRKFKYGENHKVVDIGDMFQLQQSIISQSHEIMCQSHPKKALEAYCEDHSAVCCLTCAMLNHRKCDQVGTIENAVQEKKKKGEDTALKESFVGMKKSLASAKEAVEGNLLALRGQVSAIESSIHQEYDAFIKHGQRLRDEKLEDLRSLEKTLIPAAESKRDEILGKICALENDLKLLDTTVDLAPDAQFLLNFNQLLEQKSVIQVFLEKEVLEQTKLCEMKFEKSSALFSMSGVMDSYGEMIVEKRNLACGHSDVIVDPGPSIVDLAQVKPKLMHTVPLEGKGIIGICIFGDNFVIVSKESQAVELLNSKGTCLSSMMLDSNAVDLKMFNKSEGAVLEKKKILIFKVLEENSLHRISELSLQEDTDAISYHHPHLYIAAKSEITVKDVNMKTVKKIRLDYPVIQFEVQSGGNIIFSNTEFDDIFCIRPDASDVWQYSHENLTHTEGVALDSTGNVLVCGKNSCNVYHLTQNGEFHSVFLSLSEMQSSPKCISINKYEQKLAVGCENAVLVYEIR</sequence>
<dbReference type="Gene3D" id="3.30.160.60">
    <property type="entry name" value="Classic Zinc Finger"/>
    <property type="match status" value="1"/>
</dbReference>
<dbReference type="InterPro" id="IPR000315">
    <property type="entry name" value="Znf_B-box"/>
</dbReference>
<reference evidence="8" key="1">
    <citation type="submission" date="2019-08" db="EMBL/GenBank/DDBJ databases">
        <title>The improved chromosome-level genome for the pearl oyster Pinctada fucata martensii using PacBio sequencing and Hi-C.</title>
        <authorList>
            <person name="Zheng Z."/>
        </authorList>
    </citation>
    <scope>NUCLEOTIDE SEQUENCE</scope>
    <source>
        <strain evidence="8">ZZ-2019</strain>
        <tissue evidence="8">Adductor muscle</tissue>
    </source>
</reference>
<keyword evidence="3" id="KW-0862">Zinc</keyword>
<dbReference type="SUPFAM" id="SSF50969">
    <property type="entry name" value="YVTN repeat-like/Quinoprotein amine dehydrogenase"/>
    <property type="match status" value="1"/>
</dbReference>
<dbReference type="InterPro" id="IPR013083">
    <property type="entry name" value="Znf_RING/FYVE/PHD"/>
</dbReference>
<evidence type="ECO:0000259" key="7">
    <source>
        <dbReference type="PROSITE" id="PS50119"/>
    </source>
</evidence>
<feature type="domain" description="RING-type" evidence="6">
    <location>
        <begin position="31"/>
        <end position="78"/>
    </location>
</feature>
<dbReference type="Gene3D" id="2.120.10.30">
    <property type="entry name" value="TolB, C-terminal domain"/>
    <property type="match status" value="1"/>
</dbReference>
<dbReference type="PANTHER" id="PTHR25462:SF296">
    <property type="entry name" value="MEIOTIC P26, ISOFORM F"/>
    <property type="match status" value="1"/>
</dbReference>
<evidence type="ECO:0000313" key="8">
    <source>
        <dbReference type="EMBL" id="KAK3098096.1"/>
    </source>
</evidence>
<dbReference type="Proteomes" id="UP001186944">
    <property type="component" value="Unassembled WGS sequence"/>
</dbReference>
<dbReference type="InterPro" id="IPR047153">
    <property type="entry name" value="TRIM45/56/19-like"/>
</dbReference>
<protein>
    <submittedName>
        <fullName evidence="8">Uncharacterized protein</fullName>
    </submittedName>
</protein>
<dbReference type="SUPFAM" id="SSF57845">
    <property type="entry name" value="B-box zinc-binding domain"/>
    <property type="match status" value="1"/>
</dbReference>
<dbReference type="PROSITE" id="PS00518">
    <property type="entry name" value="ZF_RING_1"/>
    <property type="match status" value="1"/>
</dbReference>
<evidence type="ECO:0000259" key="6">
    <source>
        <dbReference type="PROSITE" id="PS50089"/>
    </source>
</evidence>
<dbReference type="InterPro" id="IPR001841">
    <property type="entry name" value="Znf_RING"/>
</dbReference>
<feature type="domain" description="B box-type" evidence="7">
    <location>
        <begin position="112"/>
        <end position="165"/>
    </location>
</feature>
<dbReference type="PROSITE" id="PS50119">
    <property type="entry name" value="ZF_BBOX"/>
    <property type="match status" value="2"/>
</dbReference>
<feature type="region of interest" description="Disordered" evidence="5">
    <location>
        <begin position="1"/>
        <end position="21"/>
    </location>
</feature>
<dbReference type="InterPro" id="IPR011044">
    <property type="entry name" value="Quino_amine_DH_bsu"/>
</dbReference>
<evidence type="ECO:0000256" key="5">
    <source>
        <dbReference type="SAM" id="MobiDB-lite"/>
    </source>
</evidence>
<evidence type="ECO:0000256" key="3">
    <source>
        <dbReference type="ARBA" id="ARBA00022833"/>
    </source>
</evidence>
<gene>
    <name evidence="8" type="ORF">FSP39_016040</name>
</gene>
<evidence type="ECO:0000256" key="2">
    <source>
        <dbReference type="ARBA" id="ARBA00022771"/>
    </source>
</evidence>
<dbReference type="InterPro" id="IPR011042">
    <property type="entry name" value="6-blade_b-propeller_TolB-like"/>
</dbReference>
<comment type="caution">
    <text evidence="8">The sequence shown here is derived from an EMBL/GenBank/DDBJ whole genome shotgun (WGS) entry which is preliminary data.</text>
</comment>
<accession>A0AA88Y5L9</accession>
<dbReference type="GO" id="GO:0008270">
    <property type="term" value="F:zinc ion binding"/>
    <property type="evidence" value="ECO:0007669"/>
    <property type="project" value="UniProtKB-KW"/>
</dbReference>
<name>A0AA88Y5L9_PINIB</name>
<evidence type="ECO:0000256" key="4">
    <source>
        <dbReference type="PROSITE-ProRule" id="PRU00024"/>
    </source>
</evidence>
<keyword evidence="9" id="KW-1185">Reference proteome</keyword>
<dbReference type="Pfam" id="PF00097">
    <property type="entry name" value="zf-C3HC4"/>
    <property type="match status" value="1"/>
</dbReference>
<dbReference type="InterPro" id="IPR017907">
    <property type="entry name" value="Znf_RING_CS"/>
</dbReference>
<organism evidence="8 9">
    <name type="scientific">Pinctada imbricata</name>
    <name type="common">Atlantic pearl-oyster</name>
    <name type="synonym">Pinctada martensii</name>
    <dbReference type="NCBI Taxonomy" id="66713"/>
    <lineage>
        <taxon>Eukaryota</taxon>
        <taxon>Metazoa</taxon>
        <taxon>Spiralia</taxon>
        <taxon>Lophotrochozoa</taxon>
        <taxon>Mollusca</taxon>
        <taxon>Bivalvia</taxon>
        <taxon>Autobranchia</taxon>
        <taxon>Pteriomorphia</taxon>
        <taxon>Pterioida</taxon>
        <taxon>Pterioidea</taxon>
        <taxon>Pteriidae</taxon>
        <taxon>Pinctada</taxon>
    </lineage>
</organism>
<evidence type="ECO:0000256" key="1">
    <source>
        <dbReference type="ARBA" id="ARBA00022723"/>
    </source>
</evidence>
<proteinExistence type="predicted"/>
<dbReference type="Gene3D" id="3.30.40.10">
    <property type="entry name" value="Zinc/RING finger domain, C3HC4 (zinc finger)"/>
    <property type="match status" value="1"/>
</dbReference>
<dbReference type="SUPFAM" id="SSF57850">
    <property type="entry name" value="RING/U-box"/>
    <property type="match status" value="1"/>
</dbReference>
<dbReference type="EMBL" id="VSWD01000007">
    <property type="protein sequence ID" value="KAK3098096.1"/>
    <property type="molecule type" value="Genomic_DNA"/>
</dbReference>
<keyword evidence="2 4" id="KW-0863">Zinc-finger</keyword>
<dbReference type="AlphaFoldDB" id="A0AA88Y5L9"/>
<dbReference type="InterPro" id="IPR018957">
    <property type="entry name" value="Znf_C3HC4_RING-type"/>
</dbReference>
<keyword evidence="1" id="KW-0479">Metal-binding</keyword>
<dbReference type="PROSITE" id="PS50089">
    <property type="entry name" value="ZF_RING_2"/>
    <property type="match status" value="1"/>
</dbReference>